<evidence type="ECO:0000313" key="2">
    <source>
        <dbReference type="EMBL" id="CAH2292880.1"/>
    </source>
</evidence>
<feature type="non-terminal residue" evidence="2">
    <location>
        <position position="143"/>
    </location>
</feature>
<sequence length="143" mass="15680">QTGAKHKRRPPKAYHAAGLKIAPPTSEAWWDLDWLTPEPLQKQVQRSEAMGKKSHKSQAATSQDMQDIGVLLQRTPKPREQDQAETGAQDLKETGGVSNTTQGPPPTGLQTTQTSNSQDPATKQDIDNLFNRIQQLFAAEIAA</sequence>
<dbReference type="AlphaFoldDB" id="A0AAD1W8M1"/>
<dbReference type="EMBL" id="OW240916">
    <property type="protein sequence ID" value="CAH2292880.1"/>
    <property type="molecule type" value="Genomic_DNA"/>
</dbReference>
<proteinExistence type="predicted"/>
<feature type="compositionally biased region" description="Basic residues" evidence="1">
    <location>
        <begin position="1"/>
        <end position="12"/>
    </location>
</feature>
<keyword evidence="3" id="KW-1185">Reference proteome</keyword>
<dbReference type="Proteomes" id="UP001295444">
    <property type="component" value="Chromosome 05"/>
</dbReference>
<feature type="region of interest" description="Disordered" evidence="1">
    <location>
        <begin position="1"/>
        <end position="25"/>
    </location>
</feature>
<feature type="region of interest" description="Disordered" evidence="1">
    <location>
        <begin position="41"/>
        <end position="123"/>
    </location>
</feature>
<feature type="non-terminal residue" evidence="2">
    <location>
        <position position="1"/>
    </location>
</feature>
<evidence type="ECO:0000256" key="1">
    <source>
        <dbReference type="SAM" id="MobiDB-lite"/>
    </source>
</evidence>
<organism evidence="2 3">
    <name type="scientific">Pelobates cultripes</name>
    <name type="common">Western spadefoot toad</name>
    <dbReference type="NCBI Taxonomy" id="61616"/>
    <lineage>
        <taxon>Eukaryota</taxon>
        <taxon>Metazoa</taxon>
        <taxon>Chordata</taxon>
        <taxon>Craniata</taxon>
        <taxon>Vertebrata</taxon>
        <taxon>Euteleostomi</taxon>
        <taxon>Amphibia</taxon>
        <taxon>Batrachia</taxon>
        <taxon>Anura</taxon>
        <taxon>Pelobatoidea</taxon>
        <taxon>Pelobatidae</taxon>
        <taxon>Pelobates</taxon>
    </lineage>
</organism>
<evidence type="ECO:0000313" key="3">
    <source>
        <dbReference type="Proteomes" id="UP001295444"/>
    </source>
</evidence>
<protein>
    <submittedName>
        <fullName evidence="2">Uncharacterized protein</fullName>
    </submittedName>
</protein>
<accession>A0AAD1W8M1</accession>
<reference evidence="2" key="1">
    <citation type="submission" date="2022-03" db="EMBL/GenBank/DDBJ databases">
        <authorList>
            <person name="Alioto T."/>
            <person name="Alioto T."/>
            <person name="Gomez Garrido J."/>
        </authorList>
    </citation>
    <scope>NUCLEOTIDE SEQUENCE</scope>
</reference>
<gene>
    <name evidence="2" type="ORF">PECUL_23A046709</name>
</gene>
<name>A0AAD1W8M1_PELCU</name>